<dbReference type="FunFam" id="1.10.10.1740:FF:000002">
    <property type="entry name" value="Transmembrane protein 14C"/>
    <property type="match status" value="1"/>
</dbReference>
<dbReference type="GO" id="GO:0009706">
    <property type="term" value="C:chloroplast inner membrane"/>
    <property type="evidence" value="ECO:0007669"/>
    <property type="project" value="TreeGrafter"/>
</dbReference>
<accession>A0A6A6KAQ9</accession>
<dbReference type="PANTHER" id="PTHR12668:SF37">
    <property type="entry name" value="PROTEIN FATTY ACID EXPORT 2, CHLOROPLASTIC"/>
    <property type="match status" value="1"/>
</dbReference>
<dbReference type="GO" id="GO:0015245">
    <property type="term" value="F:fatty acid transmembrane transporter activity"/>
    <property type="evidence" value="ECO:0007669"/>
    <property type="project" value="TreeGrafter"/>
</dbReference>
<dbReference type="InterPro" id="IPR005349">
    <property type="entry name" value="TMEM14"/>
</dbReference>
<keyword evidence="5 6" id="KW-0472">Membrane</keyword>
<keyword evidence="3 6" id="KW-0812">Transmembrane</keyword>
<organism evidence="7 8">
    <name type="scientific">Hevea brasiliensis</name>
    <name type="common">Para rubber tree</name>
    <name type="synonym">Siphonia brasiliensis</name>
    <dbReference type="NCBI Taxonomy" id="3981"/>
    <lineage>
        <taxon>Eukaryota</taxon>
        <taxon>Viridiplantae</taxon>
        <taxon>Streptophyta</taxon>
        <taxon>Embryophyta</taxon>
        <taxon>Tracheophyta</taxon>
        <taxon>Spermatophyta</taxon>
        <taxon>Magnoliopsida</taxon>
        <taxon>eudicotyledons</taxon>
        <taxon>Gunneridae</taxon>
        <taxon>Pentapetalae</taxon>
        <taxon>rosids</taxon>
        <taxon>fabids</taxon>
        <taxon>Malpighiales</taxon>
        <taxon>Euphorbiaceae</taxon>
        <taxon>Crotonoideae</taxon>
        <taxon>Micrandreae</taxon>
        <taxon>Hevea</taxon>
    </lineage>
</organism>
<evidence type="ECO:0000256" key="1">
    <source>
        <dbReference type="ARBA" id="ARBA00004141"/>
    </source>
</evidence>
<dbReference type="PANTHER" id="PTHR12668">
    <property type="entry name" value="TRANSMEMBRANE PROTEIN 14, 15"/>
    <property type="match status" value="1"/>
</dbReference>
<reference evidence="7 8" key="1">
    <citation type="journal article" date="2020" name="Mol. Plant">
        <title>The Chromosome-Based Rubber Tree Genome Provides New Insights into Spurge Genome Evolution and Rubber Biosynthesis.</title>
        <authorList>
            <person name="Liu J."/>
            <person name="Shi C."/>
            <person name="Shi C.C."/>
            <person name="Li W."/>
            <person name="Zhang Q.J."/>
            <person name="Zhang Y."/>
            <person name="Li K."/>
            <person name="Lu H.F."/>
            <person name="Shi C."/>
            <person name="Zhu S.T."/>
            <person name="Xiao Z.Y."/>
            <person name="Nan H."/>
            <person name="Yue Y."/>
            <person name="Zhu X.G."/>
            <person name="Wu Y."/>
            <person name="Hong X.N."/>
            <person name="Fan G.Y."/>
            <person name="Tong Y."/>
            <person name="Zhang D."/>
            <person name="Mao C.L."/>
            <person name="Liu Y.L."/>
            <person name="Hao S.J."/>
            <person name="Liu W.Q."/>
            <person name="Lv M.Q."/>
            <person name="Zhang H.B."/>
            <person name="Liu Y."/>
            <person name="Hu-Tang G.R."/>
            <person name="Wang J.P."/>
            <person name="Wang J.H."/>
            <person name="Sun Y.H."/>
            <person name="Ni S.B."/>
            <person name="Chen W.B."/>
            <person name="Zhang X.C."/>
            <person name="Jiao Y.N."/>
            <person name="Eichler E.E."/>
            <person name="Li G.H."/>
            <person name="Liu X."/>
            <person name="Gao L.Z."/>
        </authorList>
    </citation>
    <scope>NUCLEOTIDE SEQUENCE [LARGE SCALE GENOMIC DNA]</scope>
    <source>
        <strain evidence="8">cv. GT1</strain>
        <tissue evidence="7">Leaf</tissue>
    </source>
</reference>
<evidence type="ECO:0000256" key="3">
    <source>
        <dbReference type="ARBA" id="ARBA00022692"/>
    </source>
</evidence>
<dbReference type="Pfam" id="PF03647">
    <property type="entry name" value="Tmemb_14"/>
    <property type="match status" value="1"/>
</dbReference>
<feature type="transmembrane region" description="Helical" evidence="6">
    <location>
        <begin position="269"/>
        <end position="286"/>
    </location>
</feature>
<evidence type="ECO:0000256" key="2">
    <source>
        <dbReference type="ARBA" id="ARBA00007590"/>
    </source>
</evidence>
<keyword evidence="8" id="KW-1185">Reference proteome</keyword>
<evidence type="ECO:0000313" key="7">
    <source>
        <dbReference type="EMBL" id="KAF2285088.1"/>
    </source>
</evidence>
<evidence type="ECO:0000256" key="5">
    <source>
        <dbReference type="ARBA" id="ARBA00023136"/>
    </source>
</evidence>
<sequence>MVHLLRWGLTIKNHGSREGISEQASLKLAESASDFHLLHTDLRRKNVDLDVLAIFRFSRSLPNWAFLKQIQLGLPSRAGPLIFSTGAARERAKAEKRKQNGRNKVINKMAESVISVASQSSLLLLEPSKFGFPNYANPSKFLRLQQSSTEKGNYRFVVSSGKHLKPLVAARVVSSSGLESSTLVNDRVDLLTEGIESNEGEGDSLDGSSGEKKKMALSMSQKLTLGYAALVGMGGLMGYLKSGSQKSLLAGGLSASILFYVHTQLPTNPVYASSVGLGVSSILLGVMGSRFLRSKKIFPAGVVSLVSIVMTGGYIHGVLRSMH</sequence>
<comment type="caution">
    <text evidence="7">The sequence shown here is derived from an EMBL/GenBank/DDBJ whole genome shotgun (WGS) entry which is preliminary data.</text>
</comment>
<dbReference type="Gene3D" id="1.10.10.1740">
    <property type="entry name" value="Transmembrane protein 14-like"/>
    <property type="match status" value="1"/>
</dbReference>
<feature type="transmembrane region" description="Helical" evidence="6">
    <location>
        <begin position="298"/>
        <end position="319"/>
    </location>
</feature>
<feature type="transmembrane region" description="Helical" evidence="6">
    <location>
        <begin position="223"/>
        <end position="240"/>
    </location>
</feature>
<feature type="transmembrane region" description="Helical" evidence="6">
    <location>
        <begin position="247"/>
        <end position="263"/>
    </location>
</feature>
<gene>
    <name evidence="7" type="ORF">GH714_037813</name>
</gene>
<proteinExistence type="inferred from homology"/>
<comment type="subcellular location">
    <subcellularLocation>
        <location evidence="1">Membrane</location>
        <topology evidence="1">Multi-pass membrane protein</topology>
    </subcellularLocation>
</comment>
<name>A0A6A6KAQ9_HEVBR</name>
<evidence type="ECO:0000256" key="4">
    <source>
        <dbReference type="ARBA" id="ARBA00022989"/>
    </source>
</evidence>
<dbReference type="InterPro" id="IPR044890">
    <property type="entry name" value="TMEM14_sf"/>
</dbReference>
<evidence type="ECO:0000256" key="6">
    <source>
        <dbReference type="SAM" id="Phobius"/>
    </source>
</evidence>
<dbReference type="AlphaFoldDB" id="A0A6A6KAQ9"/>
<keyword evidence="4 6" id="KW-1133">Transmembrane helix</keyword>
<evidence type="ECO:0000313" key="8">
    <source>
        <dbReference type="Proteomes" id="UP000467840"/>
    </source>
</evidence>
<comment type="similarity">
    <text evidence="2">Belongs to the TMEM14 family.</text>
</comment>
<dbReference type="EMBL" id="JAAGAX010000018">
    <property type="protein sequence ID" value="KAF2285088.1"/>
    <property type="molecule type" value="Genomic_DNA"/>
</dbReference>
<protein>
    <submittedName>
        <fullName evidence="7">Uncharacterized protein</fullName>
    </submittedName>
</protein>
<dbReference type="Proteomes" id="UP000467840">
    <property type="component" value="Chromosome 12"/>
</dbReference>